<evidence type="ECO:0000313" key="1">
    <source>
        <dbReference type="EMBL" id="MBS1011704.1"/>
    </source>
</evidence>
<dbReference type="EMBL" id="JAERKF010000022">
    <property type="protein sequence ID" value="MBS1011704.1"/>
    <property type="molecule type" value="Genomic_DNA"/>
</dbReference>
<dbReference type="AlphaFoldDB" id="A0AA41ERU6"/>
<comment type="caution">
    <text evidence="1">The sequence shown here is derived from an EMBL/GenBank/DDBJ whole genome shotgun (WGS) entry which is preliminary data.</text>
</comment>
<organism evidence="1 2">
    <name type="scientific">Levilactobacillus brevis</name>
    <name type="common">Lactobacillus brevis</name>
    <dbReference type="NCBI Taxonomy" id="1580"/>
    <lineage>
        <taxon>Bacteria</taxon>
        <taxon>Bacillati</taxon>
        <taxon>Bacillota</taxon>
        <taxon>Bacilli</taxon>
        <taxon>Lactobacillales</taxon>
        <taxon>Lactobacillaceae</taxon>
        <taxon>Levilactobacillus</taxon>
    </lineage>
</organism>
<protein>
    <submittedName>
        <fullName evidence="1">Uncharacterized protein</fullName>
    </submittedName>
</protein>
<dbReference type="RefSeq" id="WP_211756483.1">
    <property type="nucleotide sequence ID" value="NZ_JAERKE010000029.1"/>
</dbReference>
<dbReference type="Proteomes" id="UP000676478">
    <property type="component" value="Unassembled WGS sequence"/>
</dbReference>
<evidence type="ECO:0000313" key="2">
    <source>
        <dbReference type="Proteomes" id="UP000676478"/>
    </source>
</evidence>
<reference evidence="1" key="2">
    <citation type="submission" date="2022-09" db="EMBL/GenBank/DDBJ databases">
        <title>Genome-inferred correspondence between phylogeny and metabolic traits in the wild Drosophila gut microbiome.</title>
        <authorList>
            <person name="Bueno E."/>
            <person name="Blow F."/>
            <person name="Douglas A.E."/>
        </authorList>
    </citation>
    <scope>NUCLEOTIDE SEQUENCE</scope>
    <source>
        <strain evidence="1">Dm-2019-70</strain>
    </source>
</reference>
<gene>
    <name evidence="1" type="ORF">JK167_12890</name>
</gene>
<sequence length="105" mass="12602">MQNYQTKKDNMVEDITTVLFRLDKEIQHIEKLANDPNSRHDLKIWRAEKRAIHDIKHILHDVHKYNRYEEAEVRELNQADYNYLGLNNPVAQAYFDHELVNNSTI</sequence>
<reference evidence="1" key="1">
    <citation type="submission" date="2020-12" db="EMBL/GenBank/DDBJ databases">
        <authorList>
            <person name="Mcmullen J.G."/>
        </authorList>
    </citation>
    <scope>NUCLEOTIDE SEQUENCE</scope>
    <source>
        <strain evidence="1">Dm-2019-70</strain>
    </source>
</reference>
<name>A0AA41ERU6_LEVBR</name>
<accession>A0AA41ERU6</accession>
<proteinExistence type="predicted"/>